<feature type="compositionally biased region" description="Low complexity" evidence="1">
    <location>
        <begin position="28"/>
        <end position="40"/>
    </location>
</feature>
<sequence length="83" mass="9213">MNIDVRQRAKLWRFSGREDHPGTDGRTTTHPSLHASSHLPSAPPSRTPSRTPTLKSTLHAACLTSTRHSAAEIRPKIEIPRID</sequence>
<dbReference type="Proteomes" id="UP000324222">
    <property type="component" value="Unassembled WGS sequence"/>
</dbReference>
<keyword evidence="3" id="KW-1185">Reference proteome</keyword>
<gene>
    <name evidence="2" type="ORF">E2C01_093823</name>
</gene>
<reference evidence="2 3" key="1">
    <citation type="submission" date="2019-05" db="EMBL/GenBank/DDBJ databases">
        <title>Another draft genome of Portunus trituberculatus and its Hox gene families provides insights of decapod evolution.</title>
        <authorList>
            <person name="Jeong J.-H."/>
            <person name="Song I."/>
            <person name="Kim S."/>
            <person name="Choi T."/>
            <person name="Kim D."/>
            <person name="Ryu S."/>
            <person name="Kim W."/>
        </authorList>
    </citation>
    <scope>NUCLEOTIDE SEQUENCE [LARGE SCALE GENOMIC DNA]</scope>
    <source>
        <tissue evidence="2">Muscle</tissue>
    </source>
</reference>
<dbReference type="AlphaFoldDB" id="A0A5B7JQU9"/>
<feature type="region of interest" description="Disordered" evidence="1">
    <location>
        <begin position="12"/>
        <end position="53"/>
    </location>
</feature>
<accession>A0A5B7JQU9</accession>
<evidence type="ECO:0000256" key="1">
    <source>
        <dbReference type="SAM" id="MobiDB-lite"/>
    </source>
</evidence>
<proteinExistence type="predicted"/>
<organism evidence="2 3">
    <name type="scientific">Portunus trituberculatus</name>
    <name type="common">Swimming crab</name>
    <name type="synonym">Neptunus trituberculatus</name>
    <dbReference type="NCBI Taxonomy" id="210409"/>
    <lineage>
        <taxon>Eukaryota</taxon>
        <taxon>Metazoa</taxon>
        <taxon>Ecdysozoa</taxon>
        <taxon>Arthropoda</taxon>
        <taxon>Crustacea</taxon>
        <taxon>Multicrustacea</taxon>
        <taxon>Malacostraca</taxon>
        <taxon>Eumalacostraca</taxon>
        <taxon>Eucarida</taxon>
        <taxon>Decapoda</taxon>
        <taxon>Pleocyemata</taxon>
        <taxon>Brachyura</taxon>
        <taxon>Eubrachyura</taxon>
        <taxon>Portunoidea</taxon>
        <taxon>Portunidae</taxon>
        <taxon>Portuninae</taxon>
        <taxon>Portunus</taxon>
    </lineage>
</organism>
<evidence type="ECO:0000313" key="3">
    <source>
        <dbReference type="Proteomes" id="UP000324222"/>
    </source>
</evidence>
<dbReference type="EMBL" id="VSRR010114161">
    <property type="protein sequence ID" value="MPC98452.1"/>
    <property type="molecule type" value="Genomic_DNA"/>
</dbReference>
<evidence type="ECO:0000313" key="2">
    <source>
        <dbReference type="EMBL" id="MPC98452.1"/>
    </source>
</evidence>
<protein>
    <submittedName>
        <fullName evidence="2">Uncharacterized protein</fullName>
    </submittedName>
</protein>
<comment type="caution">
    <text evidence="2">The sequence shown here is derived from an EMBL/GenBank/DDBJ whole genome shotgun (WGS) entry which is preliminary data.</text>
</comment>
<name>A0A5B7JQU9_PORTR</name>